<organism evidence="3 4">
    <name type="scientific">Filifactor villosus</name>
    <dbReference type="NCBI Taxonomy" id="29374"/>
    <lineage>
        <taxon>Bacteria</taxon>
        <taxon>Bacillati</taxon>
        <taxon>Bacillota</taxon>
        <taxon>Clostridia</taxon>
        <taxon>Peptostreptococcales</taxon>
        <taxon>Filifactoraceae</taxon>
        <taxon>Filifactor</taxon>
    </lineage>
</organism>
<dbReference type="Proteomes" id="UP001595916">
    <property type="component" value="Unassembled WGS sequence"/>
</dbReference>
<keyword evidence="4" id="KW-1185">Reference proteome</keyword>
<feature type="transmembrane region" description="Helical" evidence="1">
    <location>
        <begin position="52"/>
        <end position="73"/>
    </location>
</feature>
<proteinExistence type="predicted"/>
<dbReference type="EMBL" id="JBHSHL010000021">
    <property type="protein sequence ID" value="MFC4804629.1"/>
    <property type="molecule type" value="Genomic_DNA"/>
</dbReference>
<feature type="transmembrane region" description="Helical" evidence="1">
    <location>
        <begin position="111"/>
        <end position="130"/>
    </location>
</feature>
<dbReference type="RefSeq" id="WP_379788143.1">
    <property type="nucleotide sequence ID" value="NZ_JBHSHL010000021.1"/>
</dbReference>
<feature type="transmembrane region" description="Helical" evidence="1">
    <location>
        <begin position="187"/>
        <end position="205"/>
    </location>
</feature>
<feature type="domain" description="DUF1648" evidence="2">
    <location>
        <begin position="14"/>
        <end position="61"/>
    </location>
</feature>
<feature type="transmembrane region" description="Helical" evidence="1">
    <location>
        <begin position="163"/>
        <end position="181"/>
    </location>
</feature>
<comment type="caution">
    <text evidence="3">The sequence shown here is derived from an EMBL/GenBank/DDBJ whole genome shotgun (WGS) entry which is preliminary data.</text>
</comment>
<dbReference type="PANTHER" id="PTHR37810:SF5">
    <property type="entry name" value="IMMUNITY PROTEIN SDPI"/>
    <property type="match status" value="1"/>
</dbReference>
<keyword evidence="1" id="KW-0812">Transmembrane</keyword>
<keyword evidence="1" id="KW-1133">Transmembrane helix</keyword>
<dbReference type="PANTHER" id="PTHR37810">
    <property type="entry name" value="IMMUNITY PROTEIN SDPI"/>
    <property type="match status" value="1"/>
</dbReference>
<evidence type="ECO:0000256" key="1">
    <source>
        <dbReference type="SAM" id="Phobius"/>
    </source>
</evidence>
<dbReference type="PIRSF" id="PIRSF038959">
    <property type="entry name" value="SdpI"/>
    <property type="match status" value="1"/>
</dbReference>
<feature type="transmembrane region" description="Helical" evidence="1">
    <location>
        <begin position="7"/>
        <end position="27"/>
    </location>
</feature>
<evidence type="ECO:0000259" key="2">
    <source>
        <dbReference type="Pfam" id="PF07853"/>
    </source>
</evidence>
<feature type="transmembrane region" description="Helical" evidence="1">
    <location>
        <begin position="85"/>
        <end position="105"/>
    </location>
</feature>
<reference evidence="4" key="1">
    <citation type="journal article" date="2019" name="Int. J. Syst. Evol. Microbiol.">
        <title>The Global Catalogue of Microorganisms (GCM) 10K type strain sequencing project: providing services to taxonomists for standard genome sequencing and annotation.</title>
        <authorList>
            <consortium name="The Broad Institute Genomics Platform"/>
            <consortium name="The Broad Institute Genome Sequencing Center for Infectious Disease"/>
            <person name="Wu L."/>
            <person name="Ma J."/>
        </authorList>
    </citation>
    <scope>NUCLEOTIDE SEQUENCE [LARGE SCALE GENOMIC DNA]</scope>
    <source>
        <strain evidence="4">CCUG 46385</strain>
    </source>
</reference>
<protein>
    <submittedName>
        <fullName evidence="3">SdpI family protein</fullName>
    </submittedName>
</protein>
<evidence type="ECO:0000313" key="3">
    <source>
        <dbReference type="EMBL" id="MFC4804629.1"/>
    </source>
</evidence>
<name>A0ABV9QPK1_9FIRM</name>
<dbReference type="Pfam" id="PF07853">
    <property type="entry name" value="DUF1648"/>
    <property type="match status" value="1"/>
</dbReference>
<dbReference type="InterPro" id="IPR026272">
    <property type="entry name" value="SdpI"/>
</dbReference>
<keyword evidence="1" id="KW-0472">Membrane</keyword>
<gene>
    <name evidence="3" type="ORF">ACFO4R_05980</name>
</gene>
<sequence length="209" mass="24068">MIKKYTPTLIITLIVILFPMLVGILLWDRLPMEMATHFQFDGTADKFNSKTFVVFIMPLMMSFLQLVAMYFTLNDPKKKNMGEKMLKVVFWIIPLVTLFTHLSIYANAMEIGMDISAVSQLAIGVILVLMGNYLPKTKQNYTVGIRTPWTLNDEENWNKTHRVGAWTFVICGLLMIVNIFIKSQPLMFVALALLMIPVLYSFLLYKKNK</sequence>
<dbReference type="InterPro" id="IPR025962">
    <property type="entry name" value="SdpI/YhfL"/>
</dbReference>
<dbReference type="Pfam" id="PF13630">
    <property type="entry name" value="SdpI"/>
    <property type="match status" value="1"/>
</dbReference>
<evidence type="ECO:0000313" key="4">
    <source>
        <dbReference type="Proteomes" id="UP001595916"/>
    </source>
</evidence>
<dbReference type="InterPro" id="IPR012867">
    <property type="entry name" value="DUF1648"/>
</dbReference>
<accession>A0ABV9QPK1</accession>